<dbReference type="OrthoDB" id="2354757at2759"/>
<dbReference type="RefSeq" id="XP_031867673.1">
    <property type="nucleotide sequence ID" value="XM_032016442.1"/>
</dbReference>
<dbReference type="AlphaFoldDB" id="A0A370THL5"/>
<comment type="caution">
    <text evidence="2">The sequence shown here is derived from an EMBL/GenBank/DDBJ whole genome shotgun (WGS) entry which is preliminary data.</text>
</comment>
<feature type="transmembrane region" description="Helical" evidence="1">
    <location>
        <begin position="132"/>
        <end position="156"/>
    </location>
</feature>
<dbReference type="STRING" id="2656787.A0A370THL5"/>
<evidence type="ECO:0008006" key="4">
    <source>
        <dbReference type="Google" id="ProtNLM"/>
    </source>
</evidence>
<keyword evidence="1" id="KW-0472">Membrane</keyword>
<feature type="transmembrane region" description="Helical" evidence="1">
    <location>
        <begin position="176"/>
        <end position="197"/>
    </location>
</feature>
<dbReference type="Pfam" id="PF06687">
    <property type="entry name" value="SUR7"/>
    <property type="match status" value="1"/>
</dbReference>
<keyword evidence="1" id="KW-0812">Transmembrane</keyword>
<keyword evidence="3" id="KW-1185">Reference proteome</keyword>
<sequence>MAKRKLHGGKHKTGKLHHIGTLLLLAVALLALVTSITTPTVQDISLLKVTGPSSTVFLGTFGYSFSDGTSSSSSVGYDPLLPVSQAIPGYISSISHEQATDLARGLILHPLICLIAFISFFAALGSGFCGTLFAALLSAVTFLITILAVAFDFSLFTAIKNDVVNANGTAEYGTGIWTILVAMMLSFFATFAVLFSCCGSRRHKKKQGHQQHHEAGHHEEAIVTITTTTTKGAAHKKQRGFWRKIKKCICCR</sequence>
<accession>A0A370THL5</accession>
<dbReference type="Proteomes" id="UP000254866">
    <property type="component" value="Unassembled WGS sequence"/>
</dbReference>
<keyword evidence="1" id="KW-1133">Transmembrane helix</keyword>
<evidence type="ECO:0000256" key="1">
    <source>
        <dbReference type="SAM" id="Phobius"/>
    </source>
</evidence>
<gene>
    <name evidence="2" type="ORF">BP5553_07819</name>
</gene>
<proteinExistence type="predicted"/>
<dbReference type="InterPro" id="IPR051380">
    <property type="entry name" value="pH-response_reg_palI/RIM9"/>
</dbReference>
<dbReference type="PANTHER" id="PTHR28013:SF7">
    <property type="entry name" value="PALI-DOMAIN-CONTAINING PROTEIN"/>
    <property type="match status" value="1"/>
</dbReference>
<protein>
    <recommendedName>
        <fullName evidence="4">Pali-domain-containing protein</fullName>
    </recommendedName>
</protein>
<organism evidence="2 3">
    <name type="scientific">Venustampulla echinocandica</name>
    <dbReference type="NCBI Taxonomy" id="2656787"/>
    <lineage>
        <taxon>Eukaryota</taxon>
        <taxon>Fungi</taxon>
        <taxon>Dikarya</taxon>
        <taxon>Ascomycota</taxon>
        <taxon>Pezizomycotina</taxon>
        <taxon>Leotiomycetes</taxon>
        <taxon>Helotiales</taxon>
        <taxon>Pleuroascaceae</taxon>
        <taxon>Venustampulla</taxon>
    </lineage>
</organism>
<dbReference type="GO" id="GO:0032153">
    <property type="term" value="C:cell division site"/>
    <property type="evidence" value="ECO:0007669"/>
    <property type="project" value="TreeGrafter"/>
</dbReference>
<dbReference type="PANTHER" id="PTHR28013">
    <property type="entry name" value="PROTEIN DCV1-RELATED"/>
    <property type="match status" value="1"/>
</dbReference>
<feature type="transmembrane region" description="Helical" evidence="1">
    <location>
        <begin position="106"/>
        <end position="125"/>
    </location>
</feature>
<dbReference type="GO" id="GO:0005886">
    <property type="term" value="C:plasma membrane"/>
    <property type="evidence" value="ECO:0007669"/>
    <property type="project" value="InterPro"/>
</dbReference>
<dbReference type="GeneID" id="43600668"/>
<dbReference type="EMBL" id="NPIC01000007">
    <property type="protein sequence ID" value="RDL34691.1"/>
    <property type="molecule type" value="Genomic_DNA"/>
</dbReference>
<dbReference type="GO" id="GO:0035838">
    <property type="term" value="C:growing cell tip"/>
    <property type="evidence" value="ECO:0007669"/>
    <property type="project" value="TreeGrafter"/>
</dbReference>
<evidence type="ECO:0000313" key="2">
    <source>
        <dbReference type="EMBL" id="RDL34691.1"/>
    </source>
</evidence>
<reference evidence="2 3" key="1">
    <citation type="journal article" date="2018" name="IMA Fungus">
        <title>IMA Genome-F 9: Draft genome sequence of Annulohypoxylon stygium, Aspergillus mulundensis, Berkeleyomyces basicola (syn. Thielaviopsis basicola), Ceratocystis smalleyi, two Cercospora beticola strains, Coleophoma cylindrospora, Fusarium fracticaudum, Phialophora cf. hyalina, and Morchella septimelata.</title>
        <authorList>
            <person name="Wingfield B.D."/>
            <person name="Bills G.F."/>
            <person name="Dong Y."/>
            <person name="Huang W."/>
            <person name="Nel W.J."/>
            <person name="Swalarsk-Parry B.S."/>
            <person name="Vaghefi N."/>
            <person name="Wilken P.M."/>
            <person name="An Z."/>
            <person name="de Beer Z.W."/>
            <person name="De Vos L."/>
            <person name="Chen L."/>
            <person name="Duong T.A."/>
            <person name="Gao Y."/>
            <person name="Hammerbacher A."/>
            <person name="Kikkert J.R."/>
            <person name="Li Y."/>
            <person name="Li H."/>
            <person name="Li K."/>
            <person name="Li Q."/>
            <person name="Liu X."/>
            <person name="Ma X."/>
            <person name="Naidoo K."/>
            <person name="Pethybridge S.J."/>
            <person name="Sun J."/>
            <person name="Steenkamp E.T."/>
            <person name="van der Nest M.A."/>
            <person name="van Wyk S."/>
            <person name="Wingfield M.J."/>
            <person name="Xiong C."/>
            <person name="Yue Q."/>
            <person name="Zhang X."/>
        </authorList>
    </citation>
    <scope>NUCLEOTIDE SEQUENCE [LARGE SCALE GENOMIC DNA]</scope>
    <source>
        <strain evidence="2 3">BP 5553</strain>
    </source>
</reference>
<evidence type="ECO:0000313" key="3">
    <source>
        <dbReference type="Proteomes" id="UP000254866"/>
    </source>
</evidence>
<dbReference type="InterPro" id="IPR009571">
    <property type="entry name" value="SUR7/Rim9-like_fungi"/>
</dbReference>
<name>A0A370THL5_9HELO</name>